<feature type="compositionally biased region" description="Basic and acidic residues" evidence="1">
    <location>
        <begin position="21"/>
        <end position="37"/>
    </location>
</feature>
<accession>A0A397SGB3</accession>
<sequence length="376" mass="42925">MGFIAGFERLNLFEQKPFHGNRPDKKKGKEWDTERSRKQVHLHHPTINGTVSGSIGGIGTINSVSGIINGGAFDSKRSNQDEQTKRDLPTKRQKIDNYFQCEQDRPHTPPHRIFSCGASSGVSVPSWIQQQHDNEGSNSQEFSDSEDHCSTYSTSDHDPQTTEHTYNEDAYIKSIQLSQENATVFEIGFLEVIGNAINIDITKLNEDTEKVLKCMQISLFYQRQHHLQREATEQQLNSLESYGIIVYQRTFTIYIMHRTNGGIYVVDKLTEFSIPNSKDQLYVLKEVIEKVYMFKSRVMDYYLAVQITPTTKTYICTKEFPVEASPSKTSRTSNSSNMQSEIDGPSKIDSLKQHIIELEAENNKIKAENVELRPEL</sequence>
<reference evidence="2 3" key="1">
    <citation type="submission" date="2018-06" db="EMBL/GenBank/DDBJ databases">
        <title>Comparative genomics reveals the genomic features of Rhizophagus irregularis, R. cerebriforme, R. diaphanum and Gigaspora rosea, and their symbiotic lifestyle signature.</title>
        <authorList>
            <person name="Morin E."/>
            <person name="San Clemente H."/>
            <person name="Chen E.C.H."/>
            <person name="De La Providencia I."/>
            <person name="Hainaut M."/>
            <person name="Kuo A."/>
            <person name="Kohler A."/>
            <person name="Murat C."/>
            <person name="Tang N."/>
            <person name="Roy S."/>
            <person name="Loubradou J."/>
            <person name="Henrissat B."/>
            <person name="Grigoriev I.V."/>
            <person name="Corradi N."/>
            <person name="Roux C."/>
            <person name="Martin F.M."/>
        </authorList>
    </citation>
    <scope>NUCLEOTIDE SEQUENCE [LARGE SCALE GENOMIC DNA]</scope>
    <source>
        <strain evidence="2 3">DAOM 227022</strain>
    </source>
</reference>
<evidence type="ECO:0000313" key="3">
    <source>
        <dbReference type="Proteomes" id="UP000265703"/>
    </source>
</evidence>
<feature type="region of interest" description="Disordered" evidence="1">
    <location>
        <begin position="324"/>
        <end position="345"/>
    </location>
</feature>
<feature type="region of interest" description="Disordered" evidence="1">
    <location>
        <begin position="16"/>
        <end position="40"/>
    </location>
</feature>
<evidence type="ECO:0000256" key="1">
    <source>
        <dbReference type="SAM" id="MobiDB-lite"/>
    </source>
</evidence>
<feature type="region of interest" description="Disordered" evidence="1">
    <location>
        <begin position="130"/>
        <end position="163"/>
    </location>
</feature>
<evidence type="ECO:0000313" key="2">
    <source>
        <dbReference type="EMBL" id="RIA84572.1"/>
    </source>
</evidence>
<dbReference type="EMBL" id="QKYT01000483">
    <property type="protein sequence ID" value="RIA84572.1"/>
    <property type="molecule type" value="Genomic_DNA"/>
</dbReference>
<protein>
    <submittedName>
        <fullName evidence="2">Uncharacterized protein</fullName>
    </submittedName>
</protein>
<dbReference type="AlphaFoldDB" id="A0A397SGB3"/>
<name>A0A397SGB3_9GLOM</name>
<feature type="compositionally biased region" description="Polar residues" evidence="1">
    <location>
        <begin position="130"/>
        <end position="142"/>
    </location>
</feature>
<feature type="compositionally biased region" description="Basic and acidic residues" evidence="1">
    <location>
        <begin position="145"/>
        <end position="163"/>
    </location>
</feature>
<keyword evidence="3" id="KW-1185">Reference proteome</keyword>
<feature type="compositionally biased region" description="Basic and acidic residues" evidence="1">
    <location>
        <begin position="74"/>
        <end position="94"/>
    </location>
</feature>
<gene>
    <name evidence="2" type="ORF">C1645_858971</name>
</gene>
<feature type="compositionally biased region" description="Low complexity" evidence="1">
    <location>
        <begin position="325"/>
        <end position="337"/>
    </location>
</feature>
<dbReference type="Proteomes" id="UP000265703">
    <property type="component" value="Unassembled WGS sequence"/>
</dbReference>
<proteinExistence type="predicted"/>
<comment type="caution">
    <text evidence="2">The sequence shown here is derived from an EMBL/GenBank/DDBJ whole genome shotgun (WGS) entry which is preliminary data.</text>
</comment>
<feature type="region of interest" description="Disordered" evidence="1">
    <location>
        <begin position="72"/>
        <end position="94"/>
    </location>
</feature>
<organism evidence="2 3">
    <name type="scientific">Glomus cerebriforme</name>
    <dbReference type="NCBI Taxonomy" id="658196"/>
    <lineage>
        <taxon>Eukaryota</taxon>
        <taxon>Fungi</taxon>
        <taxon>Fungi incertae sedis</taxon>
        <taxon>Mucoromycota</taxon>
        <taxon>Glomeromycotina</taxon>
        <taxon>Glomeromycetes</taxon>
        <taxon>Glomerales</taxon>
        <taxon>Glomeraceae</taxon>
        <taxon>Glomus</taxon>
    </lineage>
</organism>